<dbReference type="InterPro" id="IPR011079">
    <property type="entry name" value="Ala_racemase_C"/>
</dbReference>
<comment type="function">
    <text evidence="4">Catalyzes the interconversion of L-alanine and D-alanine. May also act on other amino acids.</text>
</comment>
<evidence type="ECO:0000256" key="3">
    <source>
        <dbReference type="ARBA" id="ARBA00023235"/>
    </source>
</evidence>
<dbReference type="InterPro" id="IPR029066">
    <property type="entry name" value="PLP-binding_barrel"/>
</dbReference>
<evidence type="ECO:0000259" key="6">
    <source>
        <dbReference type="SMART" id="SM01005"/>
    </source>
</evidence>
<dbReference type="SMART" id="SM01005">
    <property type="entry name" value="Ala_racemase_C"/>
    <property type="match status" value="1"/>
</dbReference>
<evidence type="ECO:0000256" key="1">
    <source>
        <dbReference type="ARBA" id="ARBA00001933"/>
    </source>
</evidence>
<dbReference type="EMBL" id="BAAAZH010000003">
    <property type="protein sequence ID" value="GAA4110142.1"/>
    <property type="molecule type" value="Genomic_DNA"/>
</dbReference>
<feature type="compositionally biased region" description="Acidic residues" evidence="5">
    <location>
        <begin position="376"/>
        <end position="393"/>
    </location>
</feature>
<accession>A0ABP7XCC8</accession>
<dbReference type="SUPFAM" id="SSF51419">
    <property type="entry name" value="PLP-binding barrel"/>
    <property type="match status" value="1"/>
</dbReference>
<evidence type="ECO:0000256" key="5">
    <source>
        <dbReference type="SAM" id="MobiDB-lite"/>
    </source>
</evidence>
<dbReference type="SUPFAM" id="SSF50621">
    <property type="entry name" value="Alanine racemase C-terminal domain-like"/>
    <property type="match status" value="1"/>
</dbReference>
<dbReference type="Pfam" id="PF01168">
    <property type="entry name" value="Ala_racemase_N"/>
    <property type="match status" value="1"/>
</dbReference>
<dbReference type="NCBIfam" id="TIGR00492">
    <property type="entry name" value="alr"/>
    <property type="match status" value="1"/>
</dbReference>
<dbReference type="InterPro" id="IPR001608">
    <property type="entry name" value="Ala_racemase_N"/>
</dbReference>
<feature type="binding site" evidence="4">
    <location>
        <position position="314"/>
    </location>
    <ligand>
        <name>substrate</name>
    </ligand>
</feature>
<name>A0ABP7XCC8_9ACTN</name>
<evidence type="ECO:0000313" key="7">
    <source>
        <dbReference type="EMBL" id="GAA4110142.1"/>
    </source>
</evidence>
<evidence type="ECO:0000256" key="2">
    <source>
        <dbReference type="ARBA" id="ARBA00022898"/>
    </source>
</evidence>
<dbReference type="InterPro" id="IPR020622">
    <property type="entry name" value="Ala_racemase_pyridoxalP-BS"/>
</dbReference>
<organism evidence="7 8">
    <name type="scientific">Nocardioides fonticola</name>
    <dbReference type="NCBI Taxonomy" id="450363"/>
    <lineage>
        <taxon>Bacteria</taxon>
        <taxon>Bacillati</taxon>
        <taxon>Actinomycetota</taxon>
        <taxon>Actinomycetes</taxon>
        <taxon>Propionibacteriales</taxon>
        <taxon>Nocardioidaceae</taxon>
        <taxon>Nocardioides</taxon>
    </lineage>
</organism>
<feature type="region of interest" description="Disordered" evidence="5">
    <location>
        <begin position="371"/>
        <end position="393"/>
    </location>
</feature>
<dbReference type="HAMAP" id="MF_01201">
    <property type="entry name" value="Ala_racemase"/>
    <property type="match status" value="1"/>
</dbReference>
<dbReference type="EC" id="5.1.1.1" evidence="4"/>
<keyword evidence="8" id="KW-1185">Reference proteome</keyword>
<keyword evidence="3 4" id="KW-0413">Isomerase</keyword>
<sequence>MSVERAEILVDLAAVRHNVRRLAEVTATPVMVVVKADAYGHGMVACARAAREAGAAWLGVSSLREAEQLRAAGDTGRILAWLTVPGEDWTPAVAAGVDVTAYTRADLDAVGAAVAAAGVPARLQLKVDTGLSRGGAALADWPDLVAAARAGEADGRWRVTGIWSHLACADEPEHPANAAQEAAFRHALAVAEAAGLEPEVRHLANSAGALLRPSARFDLVRCGLASYGLDPAPGHLDPALGLRPAMTVQARLAMVKPLGAGEAVSYGHTWRASSATTVGLVPVGYAEGIPRAAGNRAEVEVGGVRAPIRGVVCMDQFVVDLGAAGAGSATAPGDRVVLIGPAPAPSAQEWAEACGTISYEIVTRLGGRFARHHIDEPDEPDELDEPDGEETTA</sequence>
<evidence type="ECO:0000256" key="4">
    <source>
        <dbReference type="HAMAP-Rule" id="MF_01201"/>
    </source>
</evidence>
<dbReference type="Proteomes" id="UP001501495">
    <property type="component" value="Unassembled WGS sequence"/>
</dbReference>
<dbReference type="RefSeq" id="WP_344731634.1">
    <property type="nucleotide sequence ID" value="NZ_BAAAZH010000003.1"/>
</dbReference>
<comment type="pathway">
    <text evidence="4">Amino-acid biosynthesis; D-alanine biosynthesis; D-alanine from L-alanine: step 1/1.</text>
</comment>
<dbReference type="PANTHER" id="PTHR30511:SF0">
    <property type="entry name" value="ALANINE RACEMASE, CATABOLIC-RELATED"/>
    <property type="match status" value="1"/>
</dbReference>
<comment type="caution">
    <text evidence="7">The sequence shown here is derived from an EMBL/GenBank/DDBJ whole genome shotgun (WGS) entry which is preliminary data.</text>
</comment>
<comment type="similarity">
    <text evidence="4">Belongs to the alanine racemase family.</text>
</comment>
<dbReference type="InterPro" id="IPR000821">
    <property type="entry name" value="Ala_racemase"/>
</dbReference>
<comment type="cofactor">
    <cofactor evidence="1 4">
        <name>pyridoxal 5'-phosphate</name>
        <dbReference type="ChEBI" id="CHEBI:597326"/>
    </cofactor>
</comment>
<proteinExistence type="inferred from homology"/>
<feature type="active site" description="Proton acceptor; specific for L-alanine" evidence="4">
    <location>
        <position position="266"/>
    </location>
</feature>
<dbReference type="PANTHER" id="PTHR30511">
    <property type="entry name" value="ALANINE RACEMASE"/>
    <property type="match status" value="1"/>
</dbReference>
<dbReference type="Gene3D" id="2.40.37.10">
    <property type="entry name" value="Lyase, Ornithine Decarboxylase, Chain A, domain 1"/>
    <property type="match status" value="1"/>
</dbReference>
<feature type="domain" description="Alanine racemase C-terminal" evidence="6">
    <location>
        <begin position="245"/>
        <end position="374"/>
    </location>
</feature>
<feature type="modified residue" description="N6-(pyridoxal phosphate)lysine" evidence="4">
    <location>
        <position position="35"/>
    </location>
</feature>
<dbReference type="InterPro" id="IPR009006">
    <property type="entry name" value="Ala_racemase/Decarboxylase_C"/>
</dbReference>
<dbReference type="Gene3D" id="3.20.20.10">
    <property type="entry name" value="Alanine racemase"/>
    <property type="match status" value="1"/>
</dbReference>
<gene>
    <name evidence="7" type="primary">alr</name>
    <name evidence="7" type="ORF">GCM10022215_05100</name>
</gene>
<comment type="catalytic activity">
    <reaction evidence="4">
        <text>L-alanine = D-alanine</text>
        <dbReference type="Rhea" id="RHEA:20249"/>
        <dbReference type="ChEBI" id="CHEBI:57416"/>
        <dbReference type="ChEBI" id="CHEBI:57972"/>
        <dbReference type="EC" id="5.1.1.1"/>
    </reaction>
</comment>
<dbReference type="PROSITE" id="PS00395">
    <property type="entry name" value="ALANINE_RACEMASE"/>
    <property type="match status" value="1"/>
</dbReference>
<dbReference type="PRINTS" id="PR00992">
    <property type="entry name" value="ALARACEMASE"/>
</dbReference>
<keyword evidence="2 4" id="KW-0663">Pyridoxal phosphate</keyword>
<reference evidence="8" key="1">
    <citation type="journal article" date="2019" name="Int. J. Syst. Evol. Microbiol.">
        <title>The Global Catalogue of Microorganisms (GCM) 10K type strain sequencing project: providing services to taxonomists for standard genome sequencing and annotation.</title>
        <authorList>
            <consortium name="The Broad Institute Genomics Platform"/>
            <consortium name="The Broad Institute Genome Sequencing Center for Infectious Disease"/>
            <person name="Wu L."/>
            <person name="Ma J."/>
        </authorList>
    </citation>
    <scope>NUCLEOTIDE SEQUENCE [LARGE SCALE GENOMIC DNA]</scope>
    <source>
        <strain evidence="8">JCM 16703</strain>
    </source>
</reference>
<dbReference type="CDD" id="cd00430">
    <property type="entry name" value="PLPDE_III_AR"/>
    <property type="match status" value="1"/>
</dbReference>
<feature type="binding site" evidence="4">
    <location>
        <position position="133"/>
    </location>
    <ligand>
        <name>substrate</name>
    </ligand>
</feature>
<dbReference type="Pfam" id="PF00842">
    <property type="entry name" value="Ala_racemase_C"/>
    <property type="match status" value="1"/>
</dbReference>
<feature type="active site" description="Proton acceptor; specific for D-alanine" evidence="4">
    <location>
        <position position="35"/>
    </location>
</feature>
<evidence type="ECO:0000313" key="8">
    <source>
        <dbReference type="Proteomes" id="UP001501495"/>
    </source>
</evidence>
<protein>
    <recommendedName>
        <fullName evidence="4">Alanine racemase</fullName>
        <ecNumber evidence="4">5.1.1.1</ecNumber>
    </recommendedName>
</protein>